<dbReference type="Pfam" id="PF08273">
    <property type="entry name" value="Zn_Ribbon_Prim"/>
    <property type="match status" value="1"/>
</dbReference>
<dbReference type="SMART" id="SM00778">
    <property type="entry name" value="Prim_Zn_Ribbon"/>
    <property type="match status" value="1"/>
</dbReference>
<name>A0ABT5M351_9GAMM</name>
<dbReference type="Pfam" id="PF13362">
    <property type="entry name" value="Toprim_3"/>
    <property type="match status" value="1"/>
</dbReference>
<accession>A0ABT5M351</accession>
<proteinExistence type="predicted"/>
<evidence type="ECO:0000313" key="3">
    <source>
        <dbReference type="Proteomes" id="UP001214757"/>
    </source>
</evidence>
<dbReference type="InterPro" id="IPR034154">
    <property type="entry name" value="TOPRIM_DnaG/twinkle"/>
</dbReference>
<dbReference type="Proteomes" id="UP001214757">
    <property type="component" value="Unassembled WGS sequence"/>
</dbReference>
<organism evidence="2 3">
    <name type="scientific">Xenorhabdus aichiensis</name>
    <dbReference type="NCBI Taxonomy" id="3025874"/>
    <lineage>
        <taxon>Bacteria</taxon>
        <taxon>Pseudomonadati</taxon>
        <taxon>Pseudomonadota</taxon>
        <taxon>Gammaproteobacteria</taxon>
        <taxon>Enterobacterales</taxon>
        <taxon>Morganellaceae</taxon>
        <taxon>Xenorhabdus</taxon>
    </lineage>
</organism>
<gene>
    <name evidence="2" type="ORF">PSI22_10815</name>
</gene>
<dbReference type="InterPro" id="IPR013237">
    <property type="entry name" value="Phage_T7_Gp4_N"/>
</dbReference>
<comment type="caution">
    <text evidence="2">The sequence shown here is derived from an EMBL/GenBank/DDBJ whole genome shotgun (WGS) entry which is preliminary data.</text>
</comment>
<evidence type="ECO:0000259" key="1">
    <source>
        <dbReference type="SMART" id="SM00778"/>
    </source>
</evidence>
<dbReference type="InterPro" id="IPR006171">
    <property type="entry name" value="TOPRIM_dom"/>
</dbReference>
<dbReference type="Pfam" id="PF23639">
    <property type="entry name" value="DUF7146"/>
    <property type="match status" value="1"/>
</dbReference>
<dbReference type="SUPFAM" id="SSF57783">
    <property type="entry name" value="Zinc beta-ribbon"/>
    <property type="match status" value="1"/>
</dbReference>
<keyword evidence="3" id="KW-1185">Reference proteome</keyword>
<feature type="domain" description="DNA primase/helicase Gp4 N-terminal Bacteriophage T7-like" evidence="1">
    <location>
        <begin position="31"/>
        <end position="66"/>
    </location>
</feature>
<sequence>MNRINTTDAVIGHWPEIFAYYKLPPVTGKKHFKGKCPICKQKGKFRIDDRDGRGTFICTCNAGDGWALLRLTQGKEFKVQADEIDQLLGIHRDKVTPKPKTSTVADNRQKIITLYSRMPELKGTSAEKYLQSRGIYSNQSIEQIRFCEKQPTYQGDYQAMWALATDSRGQLCYLHRTYLDGDRKAPLDVTKKMMSLQEDSYLAHAESVAIRMFPVASTLGIAEGIETALSCKQVYGVNTWSTMNAGHMAKFLAPRGVKHLIIFADNDWSATGEAAAYACATKNLKANNDIERVSVRWPDLGDFNDLLQQGCQAREREFMKPQRETTS</sequence>
<evidence type="ECO:0000313" key="2">
    <source>
        <dbReference type="EMBL" id="MDC9622117.1"/>
    </source>
</evidence>
<dbReference type="RefSeq" id="WP_273579755.1">
    <property type="nucleotide sequence ID" value="NZ_JAQRFO010000020.1"/>
</dbReference>
<dbReference type="CDD" id="cd01029">
    <property type="entry name" value="TOPRIM_primases"/>
    <property type="match status" value="1"/>
</dbReference>
<dbReference type="EMBL" id="JAQRFO010000020">
    <property type="protein sequence ID" value="MDC9622117.1"/>
    <property type="molecule type" value="Genomic_DNA"/>
</dbReference>
<protein>
    <submittedName>
        <fullName evidence="2">Toprim domain-containing protein</fullName>
    </submittedName>
</protein>
<dbReference type="InterPro" id="IPR055570">
    <property type="entry name" value="DUF7146"/>
</dbReference>
<reference evidence="2 3" key="1">
    <citation type="submission" date="2023-02" db="EMBL/GenBank/DDBJ databases">
        <title>Entomopathogenic bacteria.</title>
        <authorList>
            <person name="Machado R.A."/>
        </authorList>
    </citation>
    <scope>NUCLEOTIDE SEQUENCE [LARGE SCALE GENOMIC DNA]</scope>
    <source>
        <strain evidence="2 3">XENO-7</strain>
    </source>
</reference>